<dbReference type="OrthoDB" id="5432830at2"/>
<sequence length="219" mass="23376">MKRTYMRWCCVVSCALLLGWSSPVWSDEPQPDSTAYAEGNEESQYQNAAQAQHDADLAEAYNEKLEAEMVSIQVQLEDEKNPAIIDELNAQYDELASQRLDEDVENFAEMRANGMGWGEIAHELGVHPSVLGLGHTKIKGMKSGDTELAMATTMDMKTGNSMGHGKAYDDGAGTSKNGNGNGKTQGSQKNKSDEKGNKGGNGNGNGGNGGNGNGNGKNK</sequence>
<keyword evidence="2" id="KW-0732">Signal</keyword>
<feature type="signal peptide" evidence="2">
    <location>
        <begin position="1"/>
        <end position="26"/>
    </location>
</feature>
<feature type="region of interest" description="Disordered" evidence="1">
    <location>
        <begin position="156"/>
        <end position="219"/>
    </location>
</feature>
<feature type="compositionally biased region" description="Low complexity" evidence="1">
    <location>
        <begin position="173"/>
        <end position="189"/>
    </location>
</feature>
<organism evidence="3 4">
    <name type="scientific">Desulfopila aestuarii DSM 18488</name>
    <dbReference type="NCBI Taxonomy" id="1121416"/>
    <lineage>
        <taxon>Bacteria</taxon>
        <taxon>Pseudomonadati</taxon>
        <taxon>Thermodesulfobacteriota</taxon>
        <taxon>Desulfobulbia</taxon>
        <taxon>Desulfobulbales</taxon>
        <taxon>Desulfocapsaceae</taxon>
        <taxon>Desulfopila</taxon>
    </lineage>
</organism>
<dbReference type="EMBL" id="FRFE01000001">
    <property type="protein sequence ID" value="SHO42766.1"/>
    <property type="molecule type" value="Genomic_DNA"/>
</dbReference>
<feature type="chain" id="PRO_5012816852" evidence="2">
    <location>
        <begin position="27"/>
        <end position="219"/>
    </location>
</feature>
<evidence type="ECO:0000256" key="2">
    <source>
        <dbReference type="SAM" id="SignalP"/>
    </source>
</evidence>
<evidence type="ECO:0000313" key="4">
    <source>
        <dbReference type="Proteomes" id="UP000184603"/>
    </source>
</evidence>
<dbReference type="AlphaFoldDB" id="A0A1M7XW82"/>
<accession>A0A1M7XW82</accession>
<gene>
    <name evidence="3" type="ORF">SAMN02745220_00142</name>
</gene>
<dbReference type="STRING" id="1121416.SAMN02745220_00142"/>
<evidence type="ECO:0000313" key="3">
    <source>
        <dbReference type="EMBL" id="SHO42766.1"/>
    </source>
</evidence>
<feature type="region of interest" description="Disordered" evidence="1">
    <location>
        <begin position="28"/>
        <end position="51"/>
    </location>
</feature>
<feature type="compositionally biased region" description="Gly residues" evidence="1">
    <location>
        <begin position="198"/>
        <end position="219"/>
    </location>
</feature>
<reference evidence="3 4" key="1">
    <citation type="submission" date="2016-12" db="EMBL/GenBank/DDBJ databases">
        <authorList>
            <person name="Song W.-J."/>
            <person name="Kurnit D.M."/>
        </authorList>
    </citation>
    <scope>NUCLEOTIDE SEQUENCE [LARGE SCALE GENOMIC DNA]</scope>
    <source>
        <strain evidence="3 4">DSM 18488</strain>
    </source>
</reference>
<dbReference type="RefSeq" id="WP_073611517.1">
    <property type="nucleotide sequence ID" value="NZ_FRFE01000001.1"/>
</dbReference>
<name>A0A1M7XW82_9BACT</name>
<protein>
    <submittedName>
        <fullName evidence="3">Uncharacterized protein</fullName>
    </submittedName>
</protein>
<evidence type="ECO:0000256" key="1">
    <source>
        <dbReference type="SAM" id="MobiDB-lite"/>
    </source>
</evidence>
<proteinExistence type="predicted"/>
<dbReference type="Proteomes" id="UP000184603">
    <property type="component" value="Unassembled WGS sequence"/>
</dbReference>
<keyword evidence="4" id="KW-1185">Reference proteome</keyword>